<evidence type="ECO:0000313" key="4">
    <source>
        <dbReference type="EMBL" id="MDE5416671.1"/>
    </source>
</evidence>
<organism evidence="4 5">
    <name type="scientific">Paralabilibaculum antarcticum</name>
    <dbReference type="NCBI Taxonomy" id="2912572"/>
    <lineage>
        <taxon>Bacteria</taxon>
        <taxon>Pseudomonadati</taxon>
        <taxon>Bacteroidota</taxon>
        <taxon>Bacteroidia</taxon>
        <taxon>Marinilabiliales</taxon>
        <taxon>Marinifilaceae</taxon>
        <taxon>Paralabilibaculum</taxon>
    </lineage>
</organism>
<proteinExistence type="inferred from homology"/>
<dbReference type="PRINTS" id="PR00719">
    <property type="entry name" value="LMWPTPASE"/>
</dbReference>
<evidence type="ECO:0000259" key="3">
    <source>
        <dbReference type="SMART" id="SM00226"/>
    </source>
</evidence>
<dbReference type="CDD" id="cd16343">
    <property type="entry name" value="LMWPTP"/>
    <property type="match status" value="1"/>
</dbReference>
<dbReference type="PANTHER" id="PTHR47439:SF1">
    <property type="entry name" value="ACID PHOSPHATASE"/>
    <property type="match status" value="1"/>
</dbReference>
<accession>A0ABT5VN43</accession>
<keyword evidence="5" id="KW-1185">Reference proteome</keyword>
<comment type="similarity">
    <text evidence="1">Belongs to the low molecular weight phosphotyrosine protein phosphatase family.</text>
</comment>
<dbReference type="PANTHER" id="PTHR47439">
    <property type="entry name" value="LOW MOLECULAR WEIGHT PHOSPHOTYROSINE PROTEIN PHOSPHATASE-RELATED"/>
    <property type="match status" value="1"/>
</dbReference>
<protein>
    <submittedName>
        <fullName evidence="4">Low molecular weight phosphotyrosine protein phosphatase</fullName>
    </submittedName>
</protein>
<dbReference type="InterPro" id="IPR023485">
    <property type="entry name" value="Ptyr_pPase"/>
</dbReference>
<gene>
    <name evidence="4" type="ORF">L3049_01535</name>
</gene>
<dbReference type="InterPro" id="IPR017867">
    <property type="entry name" value="Tyr_phospatase_low_mol_wt"/>
</dbReference>
<dbReference type="Gene3D" id="3.40.50.2300">
    <property type="match status" value="1"/>
</dbReference>
<feature type="domain" description="Phosphotyrosine protein phosphatase I" evidence="3">
    <location>
        <begin position="3"/>
        <end position="154"/>
    </location>
</feature>
<dbReference type="Proteomes" id="UP001528920">
    <property type="component" value="Unassembled WGS sequence"/>
</dbReference>
<dbReference type="Pfam" id="PF01451">
    <property type="entry name" value="LMWPc"/>
    <property type="match status" value="1"/>
</dbReference>
<keyword evidence="2" id="KW-0378">Hydrolase</keyword>
<dbReference type="SMART" id="SM00226">
    <property type="entry name" value="LMWPc"/>
    <property type="match status" value="1"/>
</dbReference>
<dbReference type="SUPFAM" id="SSF52788">
    <property type="entry name" value="Phosphotyrosine protein phosphatases I"/>
    <property type="match status" value="1"/>
</dbReference>
<evidence type="ECO:0000256" key="1">
    <source>
        <dbReference type="ARBA" id="ARBA00011063"/>
    </source>
</evidence>
<reference evidence="4 5" key="1">
    <citation type="submission" date="2022-01" db="EMBL/GenBank/DDBJ databases">
        <title>Labilibaculum sp. nov, a marine bacterium isolated from Antarctica.</title>
        <authorList>
            <person name="Dai W."/>
        </authorList>
    </citation>
    <scope>NUCLEOTIDE SEQUENCE [LARGE SCALE GENOMIC DNA]</scope>
    <source>
        <strain evidence="4 5">DW002</strain>
    </source>
</reference>
<sequence length="156" mass="17606">MKKKLLFVCLGNICRSPSAEAVMNAYLRINQLDTEFECDSAGTGGWHAGHPADSRMQRHAIKRDYNLTSIARQFNPKNDFDEFDLIFGMDEQNVSDLKSFARNSDDLNKIKSMTAYCSRFVNYNSVPDPYYGGANGFELVLDILEDACEGLLKELT</sequence>
<comment type="caution">
    <text evidence="4">The sequence shown here is derived from an EMBL/GenBank/DDBJ whole genome shotgun (WGS) entry which is preliminary data.</text>
</comment>
<dbReference type="InterPro" id="IPR052995">
    <property type="entry name" value="LMW-PTP"/>
</dbReference>
<evidence type="ECO:0000313" key="5">
    <source>
        <dbReference type="Proteomes" id="UP001528920"/>
    </source>
</evidence>
<evidence type="ECO:0000256" key="2">
    <source>
        <dbReference type="ARBA" id="ARBA00022801"/>
    </source>
</evidence>
<name>A0ABT5VN43_9BACT</name>
<dbReference type="EMBL" id="JAKJSC010000001">
    <property type="protein sequence ID" value="MDE5416671.1"/>
    <property type="molecule type" value="Genomic_DNA"/>
</dbReference>
<dbReference type="RefSeq" id="WP_275108010.1">
    <property type="nucleotide sequence ID" value="NZ_JAKJSC010000001.1"/>
</dbReference>
<dbReference type="InterPro" id="IPR036196">
    <property type="entry name" value="Ptyr_pPase_sf"/>
</dbReference>